<comment type="similarity">
    <text evidence="1 8">Belongs to the inositol phosphokinase (IPK) family.</text>
</comment>
<keyword evidence="5" id="KW-0067">ATP-binding</keyword>
<evidence type="ECO:0000256" key="5">
    <source>
        <dbReference type="ARBA" id="ARBA00022840"/>
    </source>
</evidence>
<dbReference type="GO" id="GO:0051765">
    <property type="term" value="F:inositol tetrakisphosphate kinase activity"/>
    <property type="evidence" value="ECO:0007669"/>
    <property type="project" value="TreeGrafter"/>
</dbReference>
<dbReference type="EnsemblMetazoa" id="G942.5">
    <property type="protein sequence ID" value="G942.5:cds"/>
    <property type="gene ID" value="G942"/>
</dbReference>
<dbReference type="Pfam" id="PF03770">
    <property type="entry name" value="IPK"/>
    <property type="match status" value="1"/>
</dbReference>
<dbReference type="GO" id="GO:0005634">
    <property type="term" value="C:nucleus"/>
    <property type="evidence" value="ECO:0007669"/>
    <property type="project" value="TreeGrafter"/>
</dbReference>
<evidence type="ECO:0000256" key="7">
    <source>
        <dbReference type="ARBA" id="ARBA00036525"/>
    </source>
</evidence>
<dbReference type="EnsemblMetazoa" id="G942.10">
    <property type="protein sequence ID" value="G942.10:cds"/>
    <property type="gene ID" value="G942"/>
</dbReference>
<keyword evidence="3" id="KW-0547">Nucleotide-binding</keyword>
<protein>
    <recommendedName>
        <fullName evidence="8">Kinase</fullName>
        <ecNumber evidence="8">2.7.-.-</ecNumber>
    </recommendedName>
</protein>
<organism evidence="9 10">
    <name type="scientific">Magallana gigas</name>
    <name type="common">Pacific oyster</name>
    <name type="synonym">Crassostrea gigas</name>
    <dbReference type="NCBI Taxonomy" id="29159"/>
    <lineage>
        <taxon>Eukaryota</taxon>
        <taxon>Metazoa</taxon>
        <taxon>Spiralia</taxon>
        <taxon>Lophotrochozoa</taxon>
        <taxon>Mollusca</taxon>
        <taxon>Bivalvia</taxon>
        <taxon>Autobranchia</taxon>
        <taxon>Pteriomorphia</taxon>
        <taxon>Ostreida</taxon>
        <taxon>Ostreoidea</taxon>
        <taxon>Ostreidae</taxon>
        <taxon>Magallana</taxon>
    </lineage>
</organism>
<keyword evidence="4 8" id="KW-0418">Kinase</keyword>
<dbReference type="EnsemblMetazoa" id="G942.12">
    <property type="protein sequence ID" value="G942.12:cds"/>
    <property type="gene ID" value="G942"/>
</dbReference>
<dbReference type="AlphaFoldDB" id="A0A8W8NTK6"/>
<proteinExistence type="inferred from homology"/>
<evidence type="ECO:0000256" key="1">
    <source>
        <dbReference type="ARBA" id="ARBA00007374"/>
    </source>
</evidence>
<evidence type="ECO:0000256" key="3">
    <source>
        <dbReference type="ARBA" id="ARBA00022741"/>
    </source>
</evidence>
<accession>A0A8W8NTK6</accession>
<dbReference type="EnsemblMetazoa" id="G942.8">
    <property type="protein sequence ID" value="G942.8:cds"/>
    <property type="gene ID" value="G942"/>
</dbReference>
<reference evidence="9" key="1">
    <citation type="submission" date="2022-08" db="UniProtKB">
        <authorList>
            <consortium name="EnsemblMetazoa"/>
        </authorList>
    </citation>
    <scope>IDENTIFICATION</scope>
    <source>
        <strain evidence="9">05x7-T-G4-1.051#20</strain>
    </source>
</reference>
<dbReference type="EnsemblMetazoa" id="G942.9">
    <property type="protein sequence ID" value="G942.9:cds"/>
    <property type="gene ID" value="G942"/>
</dbReference>
<dbReference type="EnsemblMetazoa" id="G942.6">
    <property type="protein sequence ID" value="G942.6:cds"/>
    <property type="gene ID" value="G942"/>
</dbReference>
<dbReference type="GO" id="GO:0032958">
    <property type="term" value="P:inositol phosphate biosynthetic process"/>
    <property type="evidence" value="ECO:0007669"/>
    <property type="project" value="InterPro"/>
</dbReference>
<comment type="catalytic activity">
    <reaction evidence="7">
        <text>1D-myo-inositol 1,3,4,6-tetrakisphosphate + ATP = 1D-myo-inositol 1,3,4,5,6-pentakisphosphate + ADP + H(+)</text>
        <dbReference type="Rhea" id="RHEA:12717"/>
        <dbReference type="ChEBI" id="CHEBI:15378"/>
        <dbReference type="ChEBI" id="CHEBI:30616"/>
        <dbReference type="ChEBI" id="CHEBI:57660"/>
        <dbReference type="ChEBI" id="CHEBI:57733"/>
        <dbReference type="ChEBI" id="CHEBI:456216"/>
        <dbReference type="EC" id="2.7.1.140"/>
    </reaction>
</comment>
<dbReference type="PANTHER" id="PTHR12400:SF51">
    <property type="entry name" value="INOSITOL POLYPHOSPHATE MULTIKINASE"/>
    <property type="match status" value="1"/>
</dbReference>
<evidence type="ECO:0000256" key="2">
    <source>
        <dbReference type="ARBA" id="ARBA00022679"/>
    </source>
</evidence>
<dbReference type="EC" id="2.7.-.-" evidence="8"/>
<dbReference type="InterPro" id="IPR005522">
    <property type="entry name" value="IPK"/>
</dbReference>
<dbReference type="GO" id="GO:0005524">
    <property type="term" value="F:ATP binding"/>
    <property type="evidence" value="ECO:0007669"/>
    <property type="project" value="UniProtKB-KW"/>
</dbReference>
<dbReference type="Proteomes" id="UP000005408">
    <property type="component" value="Unassembled WGS sequence"/>
</dbReference>
<comment type="catalytic activity">
    <reaction evidence="6">
        <text>1D-myo-inositol 1,4,5-trisphosphate + 2 ATP = 1D-myo-inositol 1,3,4,5,6-pentakisphosphate + 2 ADP + 2 H(+)</text>
        <dbReference type="Rhea" id="RHEA:32359"/>
        <dbReference type="ChEBI" id="CHEBI:15378"/>
        <dbReference type="ChEBI" id="CHEBI:30616"/>
        <dbReference type="ChEBI" id="CHEBI:57733"/>
        <dbReference type="ChEBI" id="CHEBI:203600"/>
        <dbReference type="ChEBI" id="CHEBI:456216"/>
        <dbReference type="EC" id="2.7.1.151"/>
    </reaction>
</comment>
<dbReference type="PANTHER" id="PTHR12400">
    <property type="entry name" value="INOSITOL POLYPHOSPHATE KINASE"/>
    <property type="match status" value="1"/>
</dbReference>
<evidence type="ECO:0000313" key="10">
    <source>
        <dbReference type="Proteomes" id="UP000005408"/>
    </source>
</evidence>
<evidence type="ECO:0000256" key="8">
    <source>
        <dbReference type="RuleBase" id="RU363090"/>
    </source>
</evidence>
<evidence type="ECO:0000256" key="6">
    <source>
        <dbReference type="ARBA" id="ARBA00036164"/>
    </source>
</evidence>
<dbReference type="InterPro" id="IPR038286">
    <property type="entry name" value="IPK_sf"/>
</dbReference>
<dbReference type="GO" id="GO:0005737">
    <property type="term" value="C:cytoplasm"/>
    <property type="evidence" value="ECO:0007669"/>
    <property type="project" value="TreeGrafter"/>
</dbReference>
<dbReference type="OMA" id="DCAFAAT"/>
<dbReference type="GO" id="GO:0008440">
    <property type="term" value="F:inositol-1,4,5-trisphosphate 3-kinase activity"/>
    <property type="evidence" value="ECO:0007669"/>
    <property type="project" value="TreeGrafter"/>
</dbReference>
<sequence length="373" mass="42035">MILQYIKNVYITFSDSGHQHPRVKTGSALAKAGLRKIVLKRLMSSLKRTPTLPPGTKPLDNQVAGHQTADGKIGCLVHEDGTVLKPVQVPPKGQTEVEFYQEVFGEQASTDKVLLQLRELVPKFHGIVHAPKEPDVRFMKLENLLQDMRQPCVLDIKMGRKTYDPFASKEKIAMETAKFPPAKNLGYQISGMLTYSPKTGKFQKFDKYFCKKLNEETIVFEGFGKFFAIDGVLQKEVIKAVIERLEQILEWFHKQRTFNFFASSLLVVFDGDISPSPSSHPNSSLSSSGLDGGNITHNCCNGETDSIIENDFSDLVSSDSVDDKTTNPPDSPHPKVQVRMIDFAHVYHMTEEDENYIFGLKHLIDDFRRLLKS</sequence>
<evidence type="ECO:0000313" key="9">
    <source>
        <dbReference type="EnsemblMetazoa" id="G942.5:cds"/>
    </source>
</evidence>
<dbReference type="OrthoDB" id="338650at2759"/>
<keyword evidence="10" id="KW-1185">Reference proteome</keyword>
<dbReference type="SUPFAM" id="SSF56104">
    <property type="entry name" value="SAICAR synthase-like"/>
    <property type="match status" value="1"/>
</dbReference>
<keyword evidence="2 8" id="KW-0808">Transferase</keyword>
<dbReference type="Gene3D" id="3.30.470.160">
    <property type="entry name" value="Inositol polyphosphate kinase"/>
    <property type="match status" value="1"/>
</dbReference>
<name>A0A8W8NTK6_MAGGI</name>
<evidence type="ECO:0000256" key="4">
    <source>
        <dbReference type="ARBA" id="ARBA00022777"/>
    </source>
</evidence>